<dbReference type="EMBL" id="JABSTR010000004">
    <property type="protein sequence ID" value="KAH9368007.1"/>
    <property type="molecule type" value="Genomic_DNA"/>
</dbReference>
<keyword evidence="2" id="KW-1185">Reference proteome</keyword>
<organism evidence="1 2">
    <name type="scientific">Haemaphysalis longicornis</name>
    <name type="common">Bush tick</name>
    <dbReference type="NCBI Taxonomy" id="44386"/>
    <lineage>
        <taxon>Eukaryota</taxon>
        <taxon>Metazoa</taxon>
        <taxon>Ecdysozoa</taxon>
        <taxon>Arthropoda</taxon>
        <taxon>Chelicerata</taxon>
        <taxon>Arachnida</taxon>
        <taxon>Acari</taxon>
        <taxon>Parasitiformes</taxon>
        <taxon>Ixodida</taxon>
        <taxon>Ixodoidea</taxon>
        <taxon>Ixodidae</taxon>
        <taxon>Haemaphysalinae</taxon>
        <taxon>Haemaphysalis</taxon>
    </lineage>
</organism>
<accession>A0A9J6FZ09</accession>
<comment type="caution">
    <text evidence="1">The sequence shown here is derived from an EMBL/GenBank/DDBJ whole genome shotgun (WGS) entry which is preliminary data.</text>
</comment>
<name>A0A9J6FZ09_HAELO</name>
<gene>
    <name evidence="1" type="ORF">HPB48_015457</name>
</gene>
<reference evidence="1 2" key="1">
    <citation type="journal article" date="2020" name="Cell">
        <title>Large-Scale Comparative Analyses of Tick Genomes Elucidate Their Genetic Diversity and Vector Capacities.</title>
        <authorList>
            <consortium name="Tick Genome and Microbiome Consortium (TIGMIC)"/>
            <person name="Jia N."/>
            <person name="Wang J."/>
            <person name="Shi W."/>
            <person name="Du L."/>
            <person name="Sun Y."/>
            <person name="Zhan W."/>
            <person name="Jiang J.F."/>
            <person name="Wang Q."/>
            <person name="Zhang B."/>
            <person name="Ji P."/>
            <person name="Bell-Sakyi L."/>
            <person name="Cui X.M."/>
            <person name="Yuan T.T."/>
            <person name="Jiang B.G."/>
            <person name="Yang W.F."/>
            <person name="Lam T.T."/>
            <person name="Chang Q.C."/>
            <person name="Ding S.J."/>
            <person name="Wang X.J."/>
            <person name="Zhu J.G."/>
            <person name="Ruan X.D."/>
            <person name="Zhao L."/>
            <person name="Wei J.T."/>
            <person name="Ye R.Z."/>
            <person name="Que T.C."/>
            <person name="Du C.H."/>
            <person name="Zhou Y.H."/>
            <person name="Cheng J.X."/>
            <person name="Dai P.F."/>
            <person name="Guo W.B."/>
            <person name="Han X.H."/>
            <person name="Huang E.J."/>
            <person name="Li L.F."/>
            <person name="Wei W."/>
            <person name="Gao Y.C."/>
            <person name="Liu J.Z."/>
            <person name="Shao H.Z."/>
            <person name="Wang X."/>
            <person name="Wang C.C."/>
            <person name="Yang T.C."/>
            <person name="Huo Q.B."/>
            <person name="Li W."/>
            <person name="Chen H.Y."/>
            <person name="Chen S.E."/>
            <person name="Zhou L.G."/>
            <person name="Ni X.B."/>
            <person name="Tian J.H."/>
            <person name="Sheng Y."/>
            <person name="Liu T."/>
            <person name="Pan Y.S."/>
            <person name="Xia L.Y."/>
            <person name="Li J."/>
            <person name="Zhao F."/>
            <person name="Cao W.C."/>
        </authorList>
    </citation>
    <scope>NUCLEOTIDE SEQUENCE [LARGE SCALE GENOMIC DNA]</scope>
    <source>
        <strain evidence="1">HaeL-2018</strain>
    </source>
</reference>
<dbReference type="VEuPathDB" id="VectorBase:HLOH_051058"/>
<evidence type="ECO:0000313" key="1">
    <source>
        <dbReference type="EMBL" id="KAH9368007.1"/>
    </source>
</evidence>
<evidence type="ECO:0000313" key="2">
    <source>
        <dbReference type="Proteomes" id="UP000821853"/>
    </source>
</evidence>
<dbReference type="Proteomes" id="UP000821853">
    <property type="component" value="Chromosome 2"/>
</dbReference>
<protein>
    <submittedName>
        <fullName evidence="1">Uncharacterized protein</fullName>
    </submittedName>
</protein>
<sequence length="117" mass="12971">MVMPVSVECGSEMANRDVVKMVQECICVPLSSGRRVAAEHEQCSLHFFERDGGIEFVIGWASVFRLLRYVGSRGDVDLFKCAKKCLWVLIKGVYQLLYPTVGVVLGVFGIKEVAKNG</sequence>
<dbReference type="AlphaFoldDB" id="A0A9J6FZ09"/>
<proteinExistence type="predicted"/>